<dbReference type="Pfam" id="PF00652">
    <property type="entry name" value="Ricin_B_lectin"/>
    <property type="match status" value="1"/>
</dbReference>
<dbReference type="Gene3D" id="2.80.10.50">
    <property type="match status" value="1"/>
</dbReference>
<dbReference type="CDD" id="cd23454">
    <property type="entry name" value="beta-trefoil_Ricin_GllA-1"/>
    <property type="match status" value="1"/>
</dbReference>
<feature type="domain" description="Ricin B lectin" evidence="1">
    <location>
        <begin position="10"/>
        <end position="144"/>
    </location>
</feature>
<dbReference type="OrthoDB" id="9895617at2759"/>
<keyword evidence="2" id="KW-0430">Lectin</keyword>
<dbReference type="GO" id="GO:0030246">
    <property type="term" value="F:carbohydrate binding"/>
    <property type="evidence" value="ECO:0007669"/>
    <property type="project" value="UniProtKB-KW"/>
</dbReference>
<proteinExistence type="predicted"/>
<reference evidence="2 3" key="1">
    <citation type="submission" date="2016-07" db="EMBL/GenBank/DDBJ databases">
        <title>Pervasive Adenine N6-methylation of Active Genes in Fungi.</title>
        <authorList>
            <consortium name="DOE Joint Genome Institute"/>
            <person name="Mondo S.J."/>
            <person name="Dannebaum R.O."/>
            <person name="Kuo R.C."/>
            <person name="Labutti K."/>
            <person name="Haridas S."/>
            <person name="Kuo A."/>
            <person name="Salamov A."/>
            <person name="Ahrendt S.R."/>
            <person name="Lipzen A."/>
            <person name="Sullivan W."/>
            <person name="Andreopoulos W.B."/>
            <person name="Clum A."/>
            <person name="Lindquist E."/>
            <person name="Daum C."/>
            <person name="Ramamoorthy G.K."/>
            <person name="Gryganskyi A."/>
            <person name="Culley D."/>
            <person name="Magnuson J.K."/>
            <person name="James T.Y."/>
            <person name="O'Malley M.A."/>
            <person name="Stajich J.E."/>
            <person name="Spatafora J.W."/>
            <person name="Visel A."/>
            <person name="Grigoriev I.V."/>
        </authorList>
    </citation>
    <scope>NUCLEOTIDE SEQUENCE [LARGE SCALE GENOMIC DNA]</scope>
    <source>
        <strain evidence="2 3">NRRL 3301</strain>
    </source>
</reference>
<organism evidence="2 3">
    <name type="scientific">Hesseltinella vesiculosa</name>
    <dbReference type="NCBI Taxonomy" id="101127"/>
    <lineage>
        <taxon>Eukaryota</taxon>
        <taxon>Fungi</taxon>
        <taxon>Fungi incertae sedis</taxon>
        <taxon>Mucoromycota</taxon>
        <taxon>Mucoromycotina</taxon>
        <taxon>Mucoromycetes</taxon>
        <taxon>Mucorales</taxon>
        <taxon>Cunninghamellaceae</taxon>
        <taxon>Hesseltinella</taxon>
    </lineage>
</organism>
<dbReference type="Proteomes" id="UP000242146">
    <property type="component" value="Unassembled WGS sequence"/>
</dbReference>
<evidence type="ECO:0000313" key="2">
    <source>
        <dbReference type="EMBL" id="ORX62783.1"/>
    </source>
</evidence>
<dbReference type="InterPro" id="IPR000772">
    <property type="entry name" value="Ricin_B_lectin"/>
</dbReference>
<protein>
    <submittedName>
        <fullName evidence="2">Ricin B-like lectin</fullName>
    </submittedName>
</protein>
<dbReference type="STRING" id="101127.A0A1X2GXG9"/>
<dbReference type="PROSITE" id="PS50231">
    <property type="entry name" value="RICIN_B_LECTIN"/>
    <property type="match status" value="1"/>
</dbReference>
<accession>A0A1X2GXG9</accession>
<comment type="caution">
    <text evidence="2">The sequence shown here is derived from an EMBL/GenBank/DDBJ whole genome shotgun (WGS) entry which is preliminary data.</text>
</comment>
<gene>
    <name evidence="2" type="ORF">DM01DRAFT_1403230</name>
</gene>
<name>A0A1X2GXG9_9FUNG</name>
<dbReference type="SUPFAM" id="SSF50370">
    <property type="entry name" value="Ricin B-like lectins"/>
    <property type="match status" value="1"/>
</dbReference>
<evidence type="ECO:0000259" key="1">
    <source>
        <dbReference type="SMART" id="SM00458"/>
    </source>
</evidence>
<keyword evidence="3" id="KW-1185">Reference proteome</keyword>
<dbReference type="InterPro" id="IPR035992">
    <property type="entry name" value="Ricin_B-like_lectins"/>
</dbReference>
<evidence type="ECO:0000313" key="3">
    <source>
        <dbReference type="Proteomes" id="UP000242146"/>
    </source>
</evidence>
<dbReference type="AlphaFoldDB" id="A0A1X2GXG9"/>
<dbReference type="EMBL" id="MCGT01000001">
    <property type="protein sequence ID" value="ORX62783.1"/>
    <property type="molecule type" value="Genomic_DNA"/>
</dbReference>
<dbReference type="SMART" id="SM00458">
    <property type="entry name" value="RICIN"/>
    <property type="match status" value="1"/>
</dbReference>
<sequence>MASSYGFPQDTYFYIKSVKTGLVLDVFDGQMGDDACIITWPQKMNDNDNQLWSFENGFLTNYKSKRVLDIRGGDLKSDCAVVQYAKKSTKVHNQRFGFRDGYIYVISEPRLVFDIKGGSDKQGTGLIVYKKKTHGHENQQWELEPFEQPHRFKNPFGHA</sequence>